<dbReference type="InterPro" id="IPR010699">
    <property type="entry name" value="DUF1275"/>
</dbReference>
<feature type="transmembrane region" description="Helical" evidence="1">
    <location>
        <begin position="12"/>
        <end position="30"/>
    </location>
</feature>
<dbReference type="Proteomes" id="UP000824250">
    <property type="component" value="Unassembled WGS sequence"/>
</dbReference>
<accession>A0A9D1A604</accession>
<dbReference type="PANTHER" id="PTHR37314:SF4">
    <property type="entry name" value="UPF0700 TRANSMEMBRANE PROTEIN YOAK"/>
    <property type="match status" value="1"/>
</dbReference>
<feature type="transmembrane region" description="Helical" evidence="1">
    <location>
        <begin position="173"/>
        <end position="192"/>
    </location>
</feature>
<protein>
    <submittedName>
        <fullName evidence="2">DUF1275 domain-containing protein</fullName>
    </submittedName>
</protein>
<dbReference type="EMBL" id="DVGC01000036">
    <property type="protein sequence ID" value="HIR05635.1"/>
    <property type="molecule type" value="Genomic_DNA"/>
</dbReference>
<proteinExistence type="predicted"/>
<gene>
    <name evidence="2" type="ORF">IAB28_06680</name>
</gene>
<organism evidence="2 3">
    <name type="scientific">Candidatus Copromonas faecavium</name>
    <name type="common">nom. illeg.</name>
    <dbReference type="NCBI Taxonomy" id="2840740"/>
    <lineage>
        <taxon>Bacteria</taxon>
        <taxon>Bacillati</taxon>
        <taxon>Bacillota</taxon>
        <taxon>Clostridia</taxon>
        <taxon>Lachnospirales</taxon>
        <taxon>Lachnospiraceae</taxon>
        <taxon>Candidatus Copromonas (nom. illeg.)</taxon>
    </lineage>
</organism>
<keyword evidence="1" id="KW-1133">Transmembrane helix</keyword>
<reference evidence="2" key="1">
    <citation type="submission" date="2020-10" db="EMBL/GenBank/DDBJ databases">
        <authorList>
            <person name="Gilroy R."/>
        </authorList>
    </citation>
    <scope>NUCLEOTIDE SEQUENCE</scope>
    <source>
        <strain evidence="2">CHK180-2868</strain>
    </source>
</reference>
<evidence type="ECO:0000313" key="3">
    <source>
        <dbReference type="Proteomes" id="UP000824250"/>
    </source>
</evidence>
<feature type="transmembrane region" description="Helical" evidence="1">
    <location>
        <begin position="59"/>
        <end position="79"/>
    </location>
</feature>
<comment type="caution">
    <text evidence="2">The sequence shown here is derived from an EMBL/GenBank/DDBJ whole genome shotgun (WGS) entry which is preliminary data.</text>
</comment>
<dbReference type="PANTHER" id="PTHR37314">
    <property type="entry name" value="SLR0142 PROTEIN"/>
    <property type="match status" value="1"/>
</dbReference>
<dbReference type="Pfam" id="PF06912">
    <property type="entry name" value="DUF1275"/>
    <property type="match status" value="1"/>
</dbReference>
<name>A0A9D1A604_9FIRM</name>
<keyword evidence="1" id="KW-0472">Membrane</keyword>
<keyword evidence="1" id="KW-0812">Transmembrane</keyword>
<sequence>MEKRARVSESIRLGTLLTFVGGFLDAYSYLTRGGVFANAETGNIVLMGIHLAQGQWRQAIFYLFPIACFALGIFAAEWFKKHVGEKKMLHWKESVLFLEIFVLFIAGFLPQQFNSLVNSSIAFVCALQVEAFRKMHGMAFATTMCTGNLRSGTELLTVGAFEHDSDKKKKGLWYYWIDVAFVIGGAAGTICCRMFAERSVWVGAVLLVGAVCFIQWQKRKQEV</sequence>
<feature type="transmembrane region" description="Helical" evidence="1">
    <location>
        <begin position="199"/>
        <end position="216"/>
    </location>
</feature>
<reference evidence="2" key="2">
    <citation type="journal article" date="2021" name="PeerJ">
        <title>Extensive microbial diversity within the chicken gut microbiome revealed by metagenomics and culture.</title>
        <authorList>
            <person name="Gilroy R."/>
            <person name="Ravi A."/>
            <person name="Getino M."/>
            <person name="Pursley I."/>
            <person name="Horton D.L."/>
            <person name="Alikhan N.F."/>
            <person name="Baker D."/>
            <person name="Gharbi K."/>
            <person name="Hall N."/>
            <person name="Watson M."/>
            <person name="Adriaenssens E.M."/>
            <person name="Foster-Nyarko E."/>
            <person name="Jarju S."/>
            <person name="Secka A."/>
            <person name="Antonio M."/>
            <person name="Oren A."/>
            <person name="Chaudhuri R.R."/>
            <person name="La Ragione R."/>
            <person name="Hildebrand F."/>
            <person name="Pallen M.J."/>
        </authorList>
    </citation>
    <scope>NUCLEOTIDE SEQUENCE</scope>
    <source>
        <strain evidence="2">CHK180-2868</strain>
    </source>
</reference>
<evidence type="ECO:0000313" key="2">
    <source>
        <dbReference type="EMBL" id="HIR05635.1"/>
    </source>
</evidence>
<evidence type="ECO:0000256" key="1">
    <source>
        <dbReference type="SAM" id="Phobius"/>
    </source>
</evidence>
<feature type="transmembrane region" description="Helical" evidence="1">
    <location>
        <begin position="91"/>
        <end position="109"/>
    </location>
</feature>
<dbReference type="AlphaFoldDB" id="A0A9D1A604"/>